<proteinExistence type="inferred from homology"/>
<dbReference type="PANTHER" id="PTHR14781">
    <property type="entry name" value="INTRAFLAGELLAR TRANSPORT PROTEIN 56"/>
    <property type="match status" value="1"/>
</dbReference>
<keyword evidence="6" id="KW-0966">Cell projection</keyword>
<dbReference type="GO" id="GO:0030992">
    <property type="term" value="C:intraciliary transport particle B"/>
    <property type="evidence" value="ECO:0000318"/>
    <property type="project" value="GO_Central"/>
</dbReference>
<evidence type="ECO:0000256" key="3">
    <source>
        <dbReference type="ARBA" id="ARBA00019387"/>
    </source>
</evidence>
<dbReference type="Gene3D" id="1.25.40.10">
    <property type="entry name" value="Tetratricopeptide repeat domain"/>
    <property type="match status" value="3"/>
</dbReference>
<dbReference type="InterPro" id="IPR019734">
    <property type="entry name" value="TPR_rpt"/>
</dbReference>
<gene>
    <name evidence="7" type="ORF">TRIADDRAFT_60813</name>
</gene>
<evidence type="ECO:0000256" key="5">
    <source>
        <dbReference type="ARBA" id="ARBA00022803"/>
    </source>
</evidence>
<dbReference type="RefSeq" id="XP_002116804.1">
    <property type="nucleotide sequence ID" value="XM_002116768.1"/>
</dbReference>
<dbReference type="FunCoup" id="B3S987">
    <property type="interactions" value="543"/>
</dbReference>
<dbReference type="FunFam" id="1.25.40.10:FF:000372">
    <property type="entry name" value="Tetratricopeptide repeat domain 26"/>
    <property type="match status" value="1"/>
</dbReference>
<name>B3S987_TRIAD</name>
<reference evidence="7 8" key="1">
    <citation type="journal article" date="2008" name="Nature">
        <title>The Trichoplax genome and the nature of placozoans.</title>
        <authorList>
            <person name="Srivastava M."/>
            <person name="Begovic E."/>
            <person name="Chapman J."/>
            <person name="Putnam N.H."/>
            <person name="Hellsten U."/>
            <person name="Kawashima T."/>
            <person name="Kuo A."/>
            <person name="Mitros T."/>
            <person name="Salamov A."/>
            <person name="Carpenter M.L."/>
            <person name="Signorovitch A.Y."/>
            <person name="Moreno M.A."/>
            <person name="Kamm K."/>
            <person name="Grimwood J."/>
            <person name="Schmutz J."/>
            <person name="Shapiro H."/>
            <person name="Grigoriev I.V."/>
            <person name="Buss L.W."/>
            <person name="Schierwater B."/>
            <person name="Dellaporta S.L."/>
            <person name="Rokhsar D.S."/>
        </authorList>
    </citation>
    <scope>NUCLEOTIDE SEQUENCE [LARGE SCALE GENOMIC DNA]</scope>
    <source>
        <strain evidence="7 8">Grell-BS-1999</strain>
    </source>
</reference>
<sequence>MASSCLATLLSRAKPVTAQEKETKKKEQQVPQLDDFLNKRDYTGAMTLLEFDRGGGKGNDEVSLWIAYCAFHLGDYKKAMEEYQKLTSKVGCNPDYWCYLACCYFLLGMYKESDAAADKGPKSKLQNRLQFHLSQKFNDEKRLMHYHQQLQDVIQDQLSLASIHYLRSHYQEAIDIYKRILLENRDYLALNVYVALCYYKLDYYDVSQEVLAVYLQNNPDSVIALNLKACNHFKLYNGKAAEAELKNLQEMSSPSLVFAKDLIKHNLVVFRGGEGALQVLPPLIDVIPEARLNLVIYYLKQDDIVEAYKLIKDLEPTIPQEYILKGVVNAALGQEQQSREHLRIAQQYFQLVGGSASECDTIPGRQCMAACFFLLKQFEDVLIYLNSIKSYFYNDDVFNFNYAQAKAVAGNYKEAEEIFLMIQSEKIKNDYTYLSWLARCYIMNRKSRLAWESYLKMETSSESFQLLTLIANECYKMGQFYYACKAFDVLERMDPNPEHWEGKRGACIGLFQLIIAGHEPRETLRELLAILRNTANPQVEYIIRIIKKWAKEKRINLN</sequence>
<dbReference type="GO" id="GO:0035735">
    <property type="term" value="P:intraciliary transport involved in cilium assembly"/>
    <property type="evidence" value="ECO:0000318"/>
    <property type="project" value="GO_Central"/>
</dbReference>
<dbReference type="eggNOG" id="KOG3785">
    <property type="taxonomic scope" value="Eukaryota"/>
</dbReference>
<dbReference type="FunFam" id="1.25.40.10:FF:000136">
    <property type="entry name" value="Tetratricopeptide repeat domain 26"/>
    <property type="match status" value="1"/>
</dbReference>
<dbReference type="InParanoid" id="B3S987"/>
<dbReference type="GeneID" id="6758073"/>
<dbReference type="HOGENOM" id="CLU_036306_2_0_1"/>
<dbReference type="InterPro" id="IPR011990">
    <property type="entry name" value="TPR-like_helical_dom_sf"/>
</dbReference>
<dbReference type="GO" id="GO:0036064">
    <property type="term" value="C:ciliary basal body"/>
    <property type="evidence" value="ECO:0000318"/>
    <property type="project" value="GO_Central"/>
</dbReference>
<dbReference type="STRING" id="10228.B3S987"/>
<dbReference type="GO" id="GO:0035720">
    <property type="term" value="P:intraciliary anterograde transport"/>
    <property type="evidence" value="ECO:0000318"/>
    <property type="project" value="GO_Central"/>
</dbReference>
<dbReference type="EMBL" id="DS985258">
    <property type="protein sequence ID" value="EDV20604.1"/>
    <property type="molecule type" value="Genomic_DNA"/>
</dbReference>
<dbReference type="GO" id="GO:0097546">
    <property type="term" value="C:ciliary base"/>
    <property type="evidence" value="ECO:0000318"/>
    <property type="project" value="GO_Central"/>
</dbReference>
<dbReference type="GO" id="GO:0120170">
    <property type="term" value="F:intraciliary transport particle B binding"/>
    <property type="evidence" value="ECO:0000318"/>
    <property type="project" value="GO_Central"/>
</dbReference>
<evidence type="ECO:0000256" key="2">
    <source>
        <dbReference type="ARBA" id="ARBA00007834"/>
    </source>
</evidence>
<protein>
    <recommendedName>
        <fullName evidence="3">Intraflagellar transport protein 56</fullName>
    </recommendedName>
</protein>
<dbReference type="PhylomeDB" id="B3S987"/>
<comment type="subcellular location">
    <subcellularLocation>
        <location evidence="1">Cell projection</location>
        <location evidence="1">Cilium</location>
    </subcellularLocation>
</comment>
<dbReference type="SMART" id="SM00028">
    <property type="entry name" value="TPR"/>
    <property type="match status" value="5"/>
</dbReference>
<evidence type="ECO:0000256" key="4">
    <source>
        <dbReference type="ARBA" id="ARBA00022737"/>
    </source>
</evidence>
<dbReference type="Proteomes" id="UP000009022">
    <property type="component" value="Unassembled WGS sequence"/>
</dbReference>
<dbReference type="FunFam" id="1.25.40.10:FF:000271">
    <property type="entry name" value="Tetratricopeptide repeat domain 26"/>
    <property type="match status" value="1"/>
</dbReference>
<dbReference type="OMA" id="FIIRRDY"/>
<evidence type="ECO:0000256" key="6">
    <source>
        <dbReference type="ARBA" id="ARBA00023273"/>
    </source>
</evidence>
<organism evidence="7 8">
    <name type="scientific">Trichoplax adhaerens</name>
    <name type="common">Trichoplax reptans</name>
    <dbReference type="NCBI Taxonomy" id="10228"/>
    <lineage>
        <taxon>Eukaryota</taxon>
        <taxon>Metazoa</taxon>
        <taxon>Placozoa</taxon>
        <taxon>Uniplacotomia</taxon>
        <taxon>Trichoplacea</taxon>
        <taxon>Trichoplacidae</taxon>
        <taxon>Trichoplax</taxon>
    </lineage>
</organism>
<keyword evidence="4" id="KW-0677">Repeat</keyword>
<evidence type="ECO:0000313" key="8">
    <source>
        <dbReference type="Proteomes" id="UP000009022"/>
    </source>
</evidence>
<dbReference type="KEGG" id="tad:TRIADDRAFT_60813"/>
<dbReference type="CTD" id="6758073"/>
<evidence type="ECO:0000313" key="7">
    <source>
        <dbReference type="EMBL" id="EDV20604.1"/>
    </source>
</evidence>
<keyword evidence="5" id="KW-0802">TPR repeat</keyword>
<accession>B3S987</accession>
<dbReference type="PANTHER" id="PTHR14781:SF0">
    <property type="entry name" value="INTRAFLAGELLAR TRANSPORT PROTEIN 56"/>
    <property type="match status" value="1"/>
</dbReference>
<dbReference type="OrthoDB" id="95390at2759"/>
<dbReference type="InterPro" id="IPR030511">
    <property type="entry name" value="TTC26"/>
</dbReference>
<keyword evidence="8" id="KW-1185">Reference proteome</keyword>
<evidence type="ECO:0000256" key="1">
    <source>
        <dbReference type="ARBA" id="ARBA00004138"/>
    </source>
</evidence>
<comment type="similarity">
    <text evidence="2">Belongs to the IFT56 family.</text>
</comment>
<dbReference type="SUPFAM" id="SSF48452">
    <property type="entry name" value="TPR-like"/>
    <property type="match status" value="3"/>
</dbReference>
<dbReference type="AlphaFoldDB" id="B3S987"/>